<protein>
    <submittedName>
        <fullName evidence="2">Uncharacterized protein</fullName>
    </submittedName>
</protein>
<evidence type="ECO:0000313" key="2">
    <source>
        <dbReference type="EMBL" id="KAG5280682.1"/>
    </source>
</evidence>
<dbReference type="Proteomes" id="UP000823561">
    <property type="component" value="Chromosome 5"/>
</dbReference>
<proteinExistence type="predicted"/>
<reference evidence="2" key="1">
    <citation type="submission" date="2020-10" db="EMBL/GenBank/DDBJ databases">
        <title>Chromosome-scale genome assembly of the Allis shad, Alosa alosa.</title>
        <authorList>
            <person name="Margot Z."/>
            <person name="Christophe K."/>
            <person name="Cabau C."/>
            <person name="Louis A."/>
            <person name="Berthelot C."/>
            <person name="Parey E."/>
            <person name="Roest Crollius H."/>
            <person name="Montfort J."/>
            <person name="Robinson-Rechavi M."/>
            <person name="Bucao C."/>
            <person name="Bouchez O."/>
            <person name="Gislard M."/>
            <person name="Lluch J."/>
            <person name="Milhes M."/>
            <person name="Lampietro C."/>
            <person name="Lopez Roques C."/>
            <person name="Donnadieu C."/>
            <person name="Braasch I."/>
            <person name="Desvignes T."/>
            <person name="Postlethwait J."/>
            <person name="Bobe J."/>
            <person name="Guiguen Y."/>
        </authorList>
    </citation>
    <scope>NUCLEOTIDE SEQUENCE</scope>
    <source>
        <strain evidence="2">M-15738</strain>
        <tissue evidence="2">Blood</tissue>
    </source>
</reference>
<keyword evidence="3" id="KW-1185">Reference proteome</keyword>
<feature type="region of interest" description="Disordered" evidence="1">
    <location>
        <begin position="19"/>
        <end position="53"/>
    </location>
</feature>
<dbReference type="EMBL" id="JADWDJ010000005">
    <property type="protein sequence ID" value="KAG5280682.1"/>
    <property type="molecule type" value="Genomic_DNA"/>
</dbReference>
<feature type="compositionally biased region" description="Low complexity" evidence="1">
    <location>
        <begin position="296"/>
        <end position="308"/>
    </location>
</feature>
<comment type="caution">
    <text evidence="2">The sequence shown here is derived from an EMBL/GenBank/DDBJ whole genome shotgun (WGS) entry which is preliminary data.</text>
</comment>
<sequence length="357" mass="40713">MKMKLSKLFSCCLPIQKQKHRNERVDTNKKKKRKEAKRLKKEMADKRRKEDLEMDISMVQSVETVVMSAEFSKEDCNLEESSVDHGRPQLDEEEGRSPSPLHIDGDGDQEFNKEDCIPNKSSVDHGRPQLDEEEGRSPSPLNVDGDSDQEFSKKDCNPKESPEFSKEDSNPNESFIDRRGQFDRGDGRSPSPLKVDGDGDGEFGKEDCTLNESSIDHGTPQLDEEASKSSFLLHGGGDRARPLSQLKLDWHRHQPGVGKPTAHAGEWRTPDPPEKRDVMEEERRKILRGFFERRGNTTQNATTQATLTTEEEKLTPQPAVWHTAVPGERDEERRKILHGFVKRRGLTTCRPKKEFNK</sequence>
<organism evidence="2 3">
    <name type="scientific">Alosa alosa</name>
    <name type="common">allis shad</name>
    <dbReference type="NCBI Taxonomy" id="278164"/>
    <lineage>
        <taxon>Eukaryota</taxon>
        <taxon>Metazoa</taxon>
        <taxon>Chordata</taxon>
        <taxon>Craniata</taxon>
        <taxon>Vertebrata</taxon>
        <taxon>Euteleostomi</taxon>
        <taxon>Actinopterygii</taxon>
        <taxon>Neopterygii</taxon>
        <taxon>Teleostei</taxon>
        <taxon>Clupei</taxon>
        <taxon>Clupeiformes</taxon>
        <taxon>Clupeoidei</taxon>
        <taxon>Clupeidae</taxon>
        <taxon>Alosa</taxon>
    </lineage>
</organism>
<feature type="region of interest" description="Disordered" evidence="1">
    <location>
        <begin position="73"/>
        <end position="330"/>
    </location>
</feature>
<gene>
    <name evidence="2" type="ORF">AALO_G00062830</name>
</gene>
<feature type="compositionally biased region" description="Basic and acidic residues" evidence="1">
    <location>
        <begin position="41"/>
        <end position="51"/>
    </location>
</feature>
<feature type="compositionally biased region" description="Basic and acidic residues" evidence="1">
    <location>
        <begin position="73"/>
        <end position="90"/>
    </location>
</feature>
<evidence type="ECO:0000256" key="1">
    <source>
        <dbReference type="SAM" id="MobiDB-lite"/>
    </source>
</evidence>
<name>A0AAV6H3K8_9TELE</name>
<accession>A0AAV6H3K8</accession>
<feature type="compositionally biased region" description="Basic and acidic residues" evidence="1">
    <location>
        <begin position="265"/>
        <end position="295"/>
    </location>
</feature>
<feature type="compositionally biased region" description="Basic and acidic residues" evidence="1">
    <location>
        <begin position="150"/>
        <end position="187"/>
    </location>
</feature>
<feature type="compositionally biased region" description="Basic residues" evidence="1">
    <location>
        <begin position="29"/>
        <end position="40"/>
    </location>
</feature>
<dbReference type="AlphaFoldDB" id="A0AAV6H3K8"/>
<feature type="compositionally biased region" description="Basic and acidic residues" evidence="1">
    <location>
        <begin position="110"/>
        <end position="130"/>
    </location>
</feature>
<evidence type="ECO:0000313" key="3">
    <source>
        <dbReference type="Proteomes" id="UP000823561"/>
    </source>
</evidence>